<dbReference type="InterPro" id="IPR000073">
    <property type="entry name" value="AB_hydrolase_1"/>
</dbReference>
<evidence type="ECO:0000259" key="1">
    <source>
        <dbReference type="Pfam" id="PF12697"/>
    </source>
</evidence>
<dbReference type="Proteomes" id="UP000823775">
    <property type="component" value="Unassembled WGS sequence"/>
</dbReference>
<feature type="domain" description="AB hydrolase-1" evidence="1">
    <location>
        <begin position="367"/>
        <end position="608"/>
    </location>
</feature>
<dbReference type="Gene3D" id="3.40.50.1820">
    <property type="entry name" value="alpha/beta hydrolase"/>
    <property type="match status" value="1"/>
</dbReference>
<dbReference type="SUPFAM" id="SSF53474">
    <property type="entry name" value="alpha/beta-Hydrolases"/>
    <property type="match status" value="1"/>
</dbReference>
<name>A0ABS8UTP3_DATST</name>
<dbReference type="Pfam" id="PF12697">
    <property type="entry name" value="Abhydrolase_6"/>
    <property type="match status" value="1"/>
</dbReference>
<reference evidence="2 3" key="1">
    <citation type="journal article" date="2021" name="BMC Genomics">
        <title>Datura genome reveals duplications of psychoactive alkaloid biosynthetic genes and high mutation rate following tissue culture.</title>
        <authorList>
            <person name="Rajewski A."/>
            <person name="Carter-House D."/>
            <person name="Stajich J."/>
            <person name="Litt A."/>
        </authorList>
    </citation>
    <scope>NUCLEOTIDE SEQUENCE [LARGE SCALE GENOMIC DNA]</scope>
    <source>
        <strain evidence="2">AR-01</strain>
    </source>
</reference>
<comment type="caution">
    <text evidence="2">The sequence shown here is derived from an EMBL/GenBank/DDBJ whole genome shotgun (WGS) entry which is preliminary data.</text>
</comment>
<protein>
    <recommendedName>
        <fullName evidence="1">AB hydrolase-1 domain-containing protein</fullName>
    </recommendedName>
</protein>
<dbReference type="PRINTS" id="PR00412">
    <property type="entry name" value="EPOXHYDRLASE"/>
</dbReference>
<evidence type="ECO:0000313" key="2">
    <source>
        <dbReference type="EMBL" id="MCD9637819.1"/>
    </source>
</evidence>
<dbReference type="PANTHER" id="PTHR47832:SF1">
    <property type="entry name" value="DNA PHOTOLYASE"/>
    <property type="match status" value="1"/>
</dbReference>
<dbReference type="EMBL" id="JACEIK010002562">
    <property type="protein sequence ID" value="MCD9637819.1"/>
    <property type="molecule type" value="Genomic_DNA"/>
</dbReference>
<gene>
    <name evidence="2" type="ORF">HAX54_021323</name>
</gene>
<accession>A0ABS8UTP3</accession>
<proteinExistence type="predicted"/>
<organism evidence="2 3">
    <name type="scientific">Datura stramonium</name>
    <name type="common">Jimsonweed</name>
    <name type="synonym">Common thornapple</name>
    <dbReference type="NCBI Taxonomy" id="4076"/>
    <lineage>
        <taxon>Eukaryota</taxon>
        <taxon>Viridiplantae</taxon>
        <taxon>Streptophyta</taxon>
        <taxon>Embryophyta</taxon>
        <taxon>Tracheophyta</taxon>
        <taxon>Spermatophyta</taxon>
        <taxon>Magnoliopsida</taxon>
        <taxon>eudicotyledons</taxon>
        <taxon>Gunneridae</taxon>
        <taxon>Pentapetalae</taxon>
        <taxon>asterids</taxon>
        <taxon>lamiids</taxon>
        <taxon>Solanales</taxon>
        <taxon>Solanaceae</taxon>
        <taxon>Solanoideae</taxon>
        <taxon>Datureae</taxon>
        <taxon>Datura</taxon>
    </lineage>
</organism>
<dbReference type="PANTHER" id="PTHR47832">
    <property type="entry name" value="DNA PHOTOLYASE"/>
    <property type="match status" value="1"/>
</dbReference>
<dbReference type="InterPro" id="IPR029058">
    <property type="entry name" value="AB_hydrolase_fold"/>
</dbReference>
<dbReference type="InterPro" id="IPR000639">
    <property type="entry name" value="Epox_hydrolase-like"/>
</dbReference>
<keyword evidence="3" id="KW-1185">Reference proteome</keyword>
<evidence type="ECO:0000313" key="3">
    <source>
        <dbReference type="Proteomes" id="UP000823775"/>
    </source>
</evidence>
<sequence length="629" mass="70498">MRSTNGSFGCLWRYGFGFSDDMLELLLFALEDLKSSLKEQGSNLMIRNEGTKGCHPLIFLHSSPRIGTEGTPKLVIWNTPFYDMKSLKVLPKSYNEFKKLKLPIMSPLSSQVLPNADLSLSWVVYVLGTLPSLENVKKFMDDNAGTSRNRWASIQKASATSELQKAQTATLSTVVQGLREGEFNKNSLNDSTLEKIQRKRHVKSVFVTQCGNIVGGGTTLVLNALSAYLRYLERTSRDEWQEYNFKQAPRALVQWVHEKLQAAETREGASFGALFGSALLLGIISRRRVYYEAIEYEKERNAGVISPFGYSVKTVAAAVDTVCSIEWYMLLALKGKEASWRGSPVRIWRWNGYLIHYTLTGDEGPALLLVHGFGAFWSHYRDNINNIAEGGNRVWAMTLLGFGESEKPNIVYTEVVWAKLLRDFIIEVVGEAVHLVGNSIGGYFAAIVTCLWPALAKSVILLNSAGNVVPGYSDACHSEVRETSGAAWLGARFLSLFLRLNIRNTVKSCYPIRSDRADEWLIQEMLRASYDPGVVVVLESIFSFDLSVPLNYLLKGFEKRVLVLQGMEDPLCDSHLRLAMLREHCEGVVIRELNAGHCPHDEKPEEVNSIIQEWVVTLESEVLTTSSKR</sequence>